<accession>A0AAE0TNT8</accession>
<name>A0AAE0TNT8_9PEZI</name>
<dbReference type="AlphaFoldDB" id="A0AAE0TNT8"/>
<feature type="compositionally biased region" description="Basic and acidic residues" evidence="1">
    <location>
        <begin position="583"/>
        <end position="599"/>
    </location>
</feature>
<dbReference type="CDD" id="cd21552">
    <property type="entry name" value="VEFS-box_ctSUZ12-like"/>
    <property type="match status" value="1"/>
</dbReference>
<gene>
    <name evidence="2" type="ORF">LTR78_009226</name>
</gene>
<keyword evidence="3" id="KW-1185">Reference proteome</keyword>
<comment type="caution">
    <text evidence="2">The sequence shown here is derived from an EMBL/GenBank/DDBJ whole genome shotgun (WGS) entry which is preliminary data.</text>
</comment>
<reference evidence="2" key="1">
    <citation type="submission" date="2023-07" db="EMBL/GenBank/DDBJ databases">
        <title>Black Yeasts Isolated from many extreme environments.</title>
        <authorList>
            <person name="Coleine C."/>
            <person name="Stajich J.E."/>
            <person name="Selbmann L."/>
        </authorList>
    </citation>
    <scope>NUCLEOTIDE SEQUENCE</scope>
    <source>
        <strain evidence="2">CCFEE 5485</strain>
    </source>
</reference>
<evidence type="ECO:0000313" key="2">
    <source>
        <dbReference type="EMBL" id="KAK3670948.1"/>
    </source>
</evidence>
<proteinExistence type="predicted"/>
<protein>
    <submittedName>
        <fullName evidence="2">Uncharacterized protein</fullName>
    </submittedName>
</protein>
<sequence>MPANEWRTSGWDFPTKEMLDDLTRGVKPDLRIDGLRLRLLSSKAMSNRTDRQSGQNIPLDFLPDPGDGLLLPCEVHVTVLDTRTTTKGRVIHVEQHEATIVRRVGSDGDQTLDVRLAKAFHIKLGNIFQAEACGTNGQRRWKRTVINSYSLEISLHFAESAHSAQFLSVVESCHADHFNGRPANEGIVRATWDKLPNCPSSGRLLPLKRAFGHKSLDLKYGLEVSMGWNKRRESELVRHNRMMNSPSQQLPTPSSSDDLEVGAGRTKGITVRYQRQVGIETNITNVQSLDCILCTSASGDDRQRSNSRKTARQPPASSFERLLFHYRCFHGYLDWQLGERLESDDGAEIVCVNISDKEKGVDADARAQENTHEGYSWIAPSRPFDLKAFAAGDERWIGGGQRVSEQSRRKGRFARQGATRPEEVIHTVPPRLRQVLAVEDVPNLPVSQPRHSVVPDIMDVTFYHSSSKLPIKAGETLRHGEADGDDNRLLHSQRRDLLDAGLSFEARAFHKAFNKHLDIEQPIGRASIRDTSVRFVRKYRDAHHSGGWLDELQAKLIHLRDHGLLDSDAVKYCLGIMSTRGSAKAEADHSNGTPKRDESLPGNGQARSNGRFASASQGSAKKKPHRWSGGGADKDIIQSGVGTLHSSCATKKSSGALYDAARADVRNGSGDLDDDTIMADVDDDDDTAVARGIATSNGGPSARIRDDEKPIKRRRVCACAEWLK</sequence>
<evidence type="ECO:0000256" key="1">
    <source>
        <dbReference type="SAM" id="MobiDB-lite"/>
    </source>
</evidence>
<dbReference type="EMBL" id="JAUTXT010000049">
    <property type="protein sequence ID" value="KAK3670948.1"/>
    <property type="molecule type" value="Genomic_DNA"/>
</dbReference>
<evidence type="ECO:0000313" key="3">
    <source>
        <dbReference type="Proteomes" id="UP001274830"/>
    </source>
</evidence>
<organism evidence="2 3">
    <name type="scientific">Recurvomyces mirabilis</name>
    <dbReference type="NCBI Taxonomy" id="574656"/>
    <lineage>
        <taxon>Eukaryota</taxon>
        <taxon>Fungi</taxon>
        <taxon>Dikarya</taxon>
        <taxon>Ascomycota</taxon>
        <taxon>Pezizomycotina</taxon>
        <taxon>Dothideomycetes</taxon>
        <taxon>Dothideomycetidae</taxon>
        <taxon>Mycosphaerellales</taxon>
        <taxon>Teratosphaeriaceae</taxon>
        <taxon>Recurvomyces</taxon>
    </lineage>
</organism>
<dbReference type="Proteomes" id="UP001274830">
    <property type="component" value="Unassembled WGS sequence"/>
</dbReference>
<feature type="region of interest" description="Disordered" evidence="1">
    <location>
        <begin position="583"/>
        <end position="634"/>
    </location>
</feature>